<feature type="transmembrane region" description="Helical" evidence="9">
    <location>
        <begin position="107"/>
        <end position="129"/>
    </location>
</feature>
<sequence length="433" mass="47071">MDRGKLYQILTAVASAYGTLLMGLFTVWPSYTVSLLKLENTTILLEPMSSTEVSLLGSLPSLGGMMGTALVAPLIESFGRKRGGLAITLPFVLAWTIVAVSKSSIPILAARFIGGIAGGGNLVFAPMFISEVAEDSFRGTLASATVLFYGVGVLSSYNLGWFFNYTTIIWINLIVSIIGCGLLLIINESPVYLLKKNKEEKARISLAVYRGSSPKSVLVEEAIIKLKHQMCRAFLILISVVALQVFMGMVPMQVYAKQVFMEADSSKADMYSVIFAVVFMGGSFVAGGVVDKAGRRILIILSSAMVAICMGSLGFVLHTRVVPSWVAIVLILLFTFCFTCGAGSIPYILIAEVFNSKVQAFASSVIIECAWFLNFVVLAAFTWLKEIIGIHGIFYIFAVNAIVNATFSFFFVPETKGLSNMQIQDIFSKNRRK</sequence>
<dbReference type="PRINTS" id="PR00171">
    <property type="entry name" value="SUGRTRNSPORT"/>
</dbReference>
<feature type="domain" description="Major facilitator superfamily (MFS) profile" evidence="10">
    <location>
        <begin position="11"/>
        <end position="416"/>
    </location>
</feature>
<evidence type="ECO:0000256" key="1">
    <source>
        <dbReference type="ARBA" id="ARBA00004651"/>
    </source>
</evidence>
<reference evidence="11" key="1">
    <citation type="submission" date="2021-12" db="EMBL/GenBank/DDBJ databases">
        <authorList>
            <person name="King R."/>
        </authorList>
    </citation>
    <scope>NUCLEOTIDE SEQUENCE</scope>
</reference>
<dbReference type="AlphaFoldDB" id="A0A9N9RAK4"/>
<dbReference type="PROSITE" id="PS00217">
    <property type="entry name" value="SUGAR_TRANSPORT_2"/>
    <property type="match status" value="1"/>
</dbReference>
<feature type="transmembrane region" description="Helical" evidence="9">
    <location>
        <begin position="390"/>
        <end position="412"/>
    </location>
</feature>
<dbReference type="GO" id="GO:0022857">
    <property type="term" value="F:transmembrane transporter activity"/>
    <property type="evidence" value="ECO:0007669"/>
    <property type="project" value="InterPro"/>
</dbReference>
<keyword evidence="5 9" id="KW-0812">Transmembrane</keyword>
<dbReference type="InterPro" id="IPR020846">
    <property type="entry name" value="MFS_dom"/>
</dbReference>
<feature type="transmembrane region" description="Helical" evidence="9">
    <location>
        <begin position="361"/>
        <end position="384"/>
    </location>
</feature>
<dbReference type="PROSITE" id="PS50850">
    <property type="entry name" value="MFS"/>
    <property type="match status" value="1"/>
</dbReference>
<keyword evidence="7 9" id="KW-0472">Membrane</keyword>
<dbReference type="InterPro" id="IPR050549">
    <property type="entry name" value="MFS_Trehalose_Transporter"/>
</dbReference>
<dbReference type="Pfam" id="PF00083">
    <property type="entry name" value="Sugar_tr"/>
    <property type="match status" value="1"/>
</dbReference>
<dbReference type="PANTHER" id="PTHR48021">
    <property type="match status" value="1"/>
</dbReference>
<proteinExistence type="predicted"/>
<keyword evidence="8" id="KW-0325">Glycoprotein</keyword>
<feature type="transmembrane region" description="Helical" evidence="9">
    <location>
        <begin position="141"/>
        <end position="163"/>
    </location>
</feature>
<evidence type="ECO:0000256" key="4">
    <source>
        <dbReference type="ARBA" id="ARBA00022597"/>
    </source>
</evidence>
<feature type="transmembrane region" description="Helical" evidence="9">
    <location>
        <begin position="7"/>
        <end position="28"/>
    </location>
</feature>
<evidence type="ECO:0000256" key="2">
    <source>
        <dbReference type="ARBA" id="ARBA00022448"/>
    </source>
</evidence>
<feature type="transmembrane region" description="Helical" evidence="9">
    <location>
        <begin position="169"/>
        <end position="194"/>
    </location>
</feature>
<name>A0A9N9RAK4_9NEOP</name>
<accession>A0A9N9RAK4</accession>
<feature type="transmembrane region" description="Helical" evidence="9">
    <location>
        <begin position="270"/>
        <end position="290"/>
    </location>
</feature>
<dbReference type="InterPro" id="IPR036259">
    <property type="entry name" value="MFS_trans_sf"/>
</dbReference>
<dbReference type="PANTHER" id="PTHR48021:SF1">
    <property type="entry name" value="GH07001P-RELATED"/>
    <property type="match status" value="1"/>
</dbReference>
<dbReference type="PROSITE" id="PS00216">
    <property type="entry name" value="SUGAR_TRANSPORT_1"/>
    <property type="match status" value="2"/>
</dbReference>
<reference evidence="11" key="2">
    <citation type="submission" date="2022-10" db="EMBL/GenBank/DDBJ databases">
        <authorList>
            <consortium name="ENA_rothamsted_submissions"/>
            <consortium name="culmorum"/>
            <person name="King R."/>
        </authorList>
    </citation>
    <scope>NUCLEOTIDE SEQUENCE</scope>
</reference>
<feature type="transmembrane region" description="Helical" evidence="9">
    <location>
        <begin position="84"/>
        <end position="101"/>
    </location>
</feature>
<organism evidence="11 12">
    <name type="scientific">Diatraea saccharalis</name>
    <name type="common">sugarcane borer</name>
    <dbReference type="NCBI Taxonomy" id="40085"/>
    <lineage>
        <taxon>Eukaryota</taxon>
        <taxon>Metazoa</taxon>
        <taxon>Ecdysozoa</taxon>
        <taxon>Arthropoda</taxon>
        <taxon>Hexapoda</taxon>
        <taxon>Insecta</taxon>
        <taxon>Pterygota</taxon>
        <taxon>Neoptera</taxon>
        <taxon>Endopterygota</taxon>
        <taxon>Lepidoptera</taxon>
        <taxon>Glossata</taxon>
        <taxon>Ditrysia</taxon>
        <taxon>Pyraloidea</taxon>
        <taxon>Crambidae</taxon>
        <taxon>Crambinae</taxon>
        <taxon>Diatraea</taxon>
    </lineage>
</organism>
<dbReference type="InterPro" id="IPR005828">
    <property type="entry name" value="MFS_sugar_transport-like"/>
</dbReference>
<dbReference type="EMBL" id="OU893336">
    <property type="protein sequence ID" value="CAG9792839.1"/>
    <property type="molecule type" value="Genomic_DNA"/>
</dbReference>
<dbReference type="Proteomes" id="UP001153714">
    <property type="component" value="Chromosome 5"/>
</dbReference>
<keyword evidence="12" id="KW-1185">Reference proteome</keyword>
<dbReference type="GO" id="GO:0005886">
    <property type="term" value="C:plasma membrane"/>
    <property type="evidence" value="ECO:0007669"/>
    <property type="project" value="UniProtKB-SubCell"/>
</dbReference>
<dbReference type="InterPro" id="IPR003663">
    <property type="entry name" value="Sugar/inositol_transpt"/>
</dbReference>
<dbReference type="Gene3D" id="1.20.1250.20">
    <property type="entry name" value="MFS general substrate transporter like domains"/>
    <property type="match status" value="2"/>
</dbReference>
<evidence type="ECO:0000256" key="9">
    <source>
        <dbReference type="SAM" id="Phobius"/>
    </source>
</evidence>
<evidence type="ECO:0000256" key="7">
    <source>
        <dbReference type="ARBA" id="ARBA00023136"/>
    </source>
</evidence>
<keyword evidence="4" id="KW-0762">Sugar transport</keyword>
<feature type="transmembrane region" description="Helical" evidence="9">
    <location>
        <begin position="324"/>
        <end position="349"/>
    </location>
</feature>
<evidence type="ECO:0000256" key="6">
    <source>
        <dbReference type="ARBA" id="ARBA00022989"/>
    </source>
</evidence>
<evidence type="ECO:0000256" key="5">
    <source>
        <dbReference type="ARBA" id="ARBA00022692"/>
    </source>
</evidence>
<keyword evidence="3" id="KW-1003">Cell membrane</keyword>
<evidence type="ECO:0000313" key="11">
    <source>
        <dbReference type="EMBL" id="CAG9792839.1"/>
    </source>
</evidence>
<feature type="transmembrane region" description="Helical" evidence="9">
    <location>
        <begin position="297"/>
        <end position="318"/>
    </location>
</feature>
<evidence type="ECO:0000256" key="3">
    <source>
        <dbReference type="ARBA" id="ARBA00022475"/>
    </source>
</evidence>
<feature type="transmembrane region" description="Helical" evidence="9">
    <location>
        <begin position="53"/>
        <end position="72"/>
    </location>
</feature>
<keyword evidence="6 9" id="KW-1133">Transmembrane helix</keyword>
<dbReference type="InterPro" id="IPR005829">
    <property type="entry name" value="Sugar_transporter_CS"/>
</dbReference>
<feature type="transmembrane region" description="Helical" evidence="9">
    <location>
        <begin position="233"/>
        <end position="250"/>
    </location>
</feature>
<evidence type="ECO:0000313" key="12">
    <source>
        <dbReference type="Proteomes" id="UP001153714"/>
    </source>
</evidence>
<dbReference type="SUPFAM" id="SSF103473">
    <property type="entry name" value="MFS general substrate transporter"/>
    <property type="match status" value="1"/>
</dbReference>
<evidence type="ECO:0000259" key="10">
    <source>
        <dbReference type="PROSITE" id="PS50850"/>
    </source>
</evidence>
<keyword evidence="2" id="KW-0813">Transport</keyword>
<protein>
    <recommendedName>
        <fullName evidence="10">Major facilitator superfamily (MFS) profile domain-containing protein</fullName>
    </recommendedName>
</protein>
<evidence type="ECO:0000256" key="8">
    <source>
        <dbReference type="ARBA" id="ARBA00023180"/>
    </source>
</evidence>
<comment type="subcellular location">
    <subcellularLocation>
        <location evidence="1">Cell membrane</location>
        <topology evidence="1">Multi-pass membrane protein</topology>
    </subcellularLocation>
</comment>
<gene>
    <name evidence="11" type="ORF">DIATSA_LOCUS10326</name>
</gene>
<dbReference type="OrthoDB" id="4142200at2759"/>
<dbReference type="FunFam" id="1.20.1250.20:FF:000218">
    <property type="entry name" value="facilitated trehalose transporter Tret1"/>
    <property type="match status" value="1"/>
</dbReference>